<dbReference type="AlphaFoldDB" id="A0A7Y0RDQ7"/>
<keyword evidence="2" id="KW-1133">Transmembrane helix</keyword>
<sequence>MSESIEDKRASAPPPAKRGFSGLQVFGIVLLTLVATIGVGYWWLSHYVFPEHFEPVTLNASEQDSLNTKLNTLGIDTQGAESGRPLQPEPYSEDGASREVRFSERELNGMLANNTDLAQRLAVDLSDDLLSAVLLVPLEEGFPLLGGRTLRVNAGVELSFANGRPLVKLRGVSLMGVPIPNAWLGNLKNVDLVNEFGANPGFWQSFAAGVDYIQVEEGRLLVRLKE</sequence>
<keyword evidence="3" id="KW-0808">Transferase</keyword>
<reference evidence="3 4" key="1">
    <citation type="submission" date="2020-04" db="EMBL/GenBank/DDBJ databases">
        <title>Marinobacter oceani sp. nov., isolated from marine solar saltern.</title>
        <authorList>
            <person name="Chen X.-Y."/>
        </authorList>
    </citation>
    <scope>NUCLEOTIDE SEQUENCE [LARGE SCALE GENOMIC DNA]</scope>
    <source>
        <strain evidence="3 4">W62</strain>
    </source>
</reference>
<keyword evidence="2" id="KW-0472">Membrane</keyword>
<keyword evidence="4" id="KW-1185">Reference proteome</keyword>
<evidence type="ECO:0000313" key="3">
    <source>
        <dbReference type="EMBL" id="NMT64341.1"/>
    </source>
</evidence>
<evidence type="ECO:0000256" key="2">
    <source>
        <dbReference type="SAM" id="Phobius"/>
    </source>
</evidence>
<evidence type="ECO:0000313" key="4">
    <source>
        <dbReference type="Proteomes" id="UP000567186"/>
    </source>
</evidence>
<feature type="region of interest" description="Disordered" evidence="1">
    <location>
        <begin position="77"/>
        <end position="97"/>
    </location>
</feature>
<comment type="caution">
    <text evidence="3">The sequence shown here is derived from an EMBL/GenBank/DDBJ whole genome shotgun (WGS) entry which is preliminary data.</text>
</comment>
<dbReference type="Proteomes" id="UP000567186">
    <property type="component" value="Unassembled WGS sequence"/>
</dbReference>
<dbReference type="OrthoDB" id="597750at2"/>
<proteinExistence type="predicted"/>
<organism evidence="3 4">
    <name type="scientific">Marinobacter orientalis</name>
    <dbReference type="NCBI Taxonomy" id="1928859"/>
    <lineage>
        <taxon>Bacteria</taxon>
        <taxon>Pseudomonadati</taxon>
        <taxon>Pseudomonadota</taxon>
        <taxon>Gammaproteobacteria</taxon>
        <taxon>Pseudomonadales</taxon>
        <taxon>Marinobacteraceae</taxon>
        <taxon>Marinobacter</taxon>
    </lineage>
</organism>
<dbReference type="GO" id="GO:0016740">
    <property type="term" value="F:transferase activity"/>
    <property type="evidence" value="ECO:0007669"/>
    <property type="project" value="UniProtKB-KW"/>
</dbReference>
<keyword evidence="2" id="KW-0812">Transmembrane</keyword>
<accession>A0A7Y0RDQ7</accession>
<feature type="transmembrane region" description="Helical" evidence="2">
    <location>
        <begin position="21"/>
        <end position="44"/>
    </location>
</feature>
<evidence type="ECO:0000256" key="1">
    <source>
        <dbReference type="SAM" id="MobiDB-lite"/>
    </source>
</evidence>
<gene>
    <name evidence="3" type="ORF">HIU99_12110</name>
</gene>
<dbReference type="RefSeq" id="WP_135953377.1">
    <property type="nucleotide sequence ID" value="NZ_JABCKY010000004.1"/>
</dbReference>
<protein>
    <submittedName>
        <fullName evidence="3">Arginine N-succinyltransferase</fullName>
    </submittedName>
</protein>
<dbReference type="EMBL" id="JABCKY010000004">
    <property type="protein sequence ID" value="NMT64341.1"/>
    <property type="molecule type" value="Genomic_DNA"/>
</dbReference>
<name>A0A7Y0RDQ7_9GAMM</name>